<gene>
    <name evidence="1" type="ORF">V6984_09080</name>
</gene>
<accession>A0ABZ3F252</accession>
<keyword evidence="2" id="KW-1185">Reference proteome</keyword>
<dbReference type="EMBL" id="CP146256">
    <property type="protein sequence ID" value="XAH75889.1"/>
    <property type="molecule type" value="Genomic_DNA"/>
</dbReference>
<protein>
    <submittedName>
        <fullName evidence="1">Uncharacterized protein</fullName>
    </submittedName>
</protein>
<sequence>MEQEYLDKLNEWYGDTLQRYEVLKLTENDALLFVAYREKVDNKLIFEIARVFMIGDIVQISIDETADDGFNMSSVIRLIKGVIRVI</sequence>
<proteinExistence type="predicted"/>
<reference evidence="1 2" key="1">
    <citation type="submission" date="2024-02" db="EMBL/GenBank/DDBJ databases">
        <title>Bacterial strain from lacustrine sediment.</title>
        <authorList>
            <person name="Petit C."/>
            <person name="Fadhlaoui K."/>
        </authorList>
    </citation>
    <scope>NUCLEOTIDE SEQUENCE [LARGE SCALE GENOMIC DNA]</scope>
    <source>
        <strain evidence="1 2">IPX-CK</strain>
    </source>
</reference>
<dbReference type="Proteomes" id="UP001451571">
    <property type="component" value="Chromosome"/>
</dbReference>
<name>A0ABZ3F252_9FIRM</name>
<evidence type="ECO:0000313" key="2">
    <source>
        <dbReference type="Proteomes" id="UP001451571"/>
    </source>
</evidence>
<organism evidence="1 2">
    <name type="scientific">Kineothrix sedimenti</name>
    <dbReference type="NCBI Taxonomy" id="3123317"/>
    <lineage>
        <taxon>Bacteria</taxon>
        <taxon>Bacillati</taxon>
        <taxon>Bacillota</taxon>
        <taxon>Clostridia</taxon>
        <taxon>Lachnospirales</taxon>
        <taxon>Lachnospiraceae</taxon>
        <taxon>Kineothrix</taxon>
    </lineage>
</organism>
<dbReference type="RefSeq" id="WP_342759465.1">
    <property type="nucleotide sequence ID" value="NZ_CP146256.1"/>
</dbReference>
<evidence type="ECO:0000313" key="1">
    <source>
        <dbReference type="EMBL" id="XAH75889.1"/>
    </source>
</evidence>